<accession>A0ABU5CP79</accession>
<organism evidence="2 3">
    <name type="scientific">Paracerasibacillus soli</name>
    <dbReference type="NCBI Taxonomy" id="480284"/>
    <lineage>
        <taxon>Bacteria</taxon>
        <taxon>Bacillati</taxon>
        <taxon>Bacillota</taxon>
        <taxon>Bacilli</taxon>
        <taxon>Bacillales</taxon>
        <taxon>Bacillaceae</taxon>
        <taxon>Paracerasibacillus</taxon>
    </lineage>
</organism>
<dbReference type="RefSeq" id="WP_320378800.1">
    <property type="nucleotide sequence ID" value="NZ_JAWDIQ010000001.1"/>
</dbReference>
<feature type="signal peptide" evidence="1">
    <location>
        <begin position="1"/>
        <end position="27"/>
    </location>
</feature>
<comment type="caution">
    <text evidence="2">The sequence shown here is derived from an EMBL/GenBank/DDBJ whole genome shotgun (WGS) entry which is preliminary data.</text>
</comment>
<dbReference type="EMBL" id="JAWDIQ010000001">
    <property type="protein sequence ID" value="MDY0408035.1"/>
    <property type="molecule type" value="Genomic_DNA"/>
</dbReference>
<evidence type="ECO:0000256" key="1">
    <source>
        <dbReference type="SAM" id="SignalP"/>
    </source>
</evidence>
<sequence length="154" mass="17603">MSYLFRIQIFVVIAILLLGCQSVSDNAVNEDQSRQFTNIANPTKHGQQDTEFVINYVKQHADVTSVKAANGKKDIIVAIRVPHAKRFDLVGIRKDLKNKIKNQLHDDKNVVISTDEKIYLEVSDLQDKMNNNELTKKQIEKEVKRIIALSKEQT</sequence>
<feature type="chain" id="PRO_5046236677" description="Sporulation lipoprotein YhcN/YlaJ" evidence="1">
    <location>
        <begin position="28"/>
        <end position="154"/>
    </location>
</feature>
<protein>
    <recommendedName>
        <fullName evidence="4">Sporulation lipoprotein YhcN/YlaJ</fullName>
    </recommendedName>
</protein>
<dbReference type="Proteomes" id="UP001275315">
    <property type="component" value="Unassembled WGS sequence"/>
</dbReference>
<evidence type="ECO:0008006" key="4">
    <source>
        <dbReference type="Google" id="ProtNLM"/>
    </source>
</evidence>
<evidence type="ECO:0000313" key="3">
    <source>
        <dbReference type="Proteomes" id="UP001275315"/>
    </source>
</evidence>
<reference evidence="2 3" key="1">
    <citation type="submission" date="2023-10" db="EMBL/GenBank/DDBJ databases">
        <title>Virgibacillus soli CC-YMP-6 genome.</title>
        <authorList>
            <person name="Miliotis G."/>
            <person name="Sengupta P."/>
            <person name="Hameed A."/>
            <person name="Chuvochina M."/>
            <person name="Mcdonagh F."/>
            <person name="Simpson A.C."/>
            <person name="Singh N.K."/>
            <person name="Rekha P.D."/>
            <person name="Raman K."/>
            <person name="Hugenholtz P."/>
            <person name="Venkateswaran K."/>
        </authorList>
    </citation>
    <scope>NUCLEOTIDE SEQUENCE [LARGE SCALE GENOMIC DNA]</scope>
    <source>
        <strain evidence="2 3">CC-YMP-6</strain>
    </source>
</reference>
<proteinExistence type="predicted"/>
<evidence type="ECO:0000313" key="2">
    <source>
        <dbReference type="EMBL" id="MDY0408035.1"/>
    </source>
</evidence>
<keyword evidence="3" id="KW-1185">Reference proteome</keyword>
<gene>
    <name evidence="2" type="ORF">RWD45_04700</name>
</gene>
<dbReference type="PROSITE" id="PS51257">
    <property type="entry name" value="PROKAR_LIPOPROTEIN"/>
    <property type="match status" value="1"/>
</dbReference>
<keyword evidence="1" id="KW-0732">Signal</keyword>
<name>A0ABU5CP79_9BACI</name>